<reference evidence="2" key="1">
    <citation type="submission" date="2021-01" db="EMBL/GenBank/DDBJ databases">
        <authorList>
            <person name="Corre E."/>
            <person name="Pelletier E."/>
            <person name="Niang G."/>
            <person name="Scheremetjew M."/>
            <person name="Finn R."/>
            <person name="Kale V."/>
            <person name="Holt S."/>
            <person name="Cochrane G."/>
            <person name="Meng A."/>
            <person name="Brown T."/>
            <person name="Cohen L."/>
        </authorList>
    </citation>
    <scope>NUCLEOTIDE SEQUENCE</scope>
    <source>
        <strain evidence="2">CCMP3346</strain>
    </source>
</reference>
<evidence type="ECO:0000256" key="1">
    <source>
        <dbReference type="SAM" id="MobiDB-lite"/>
    </source>
</evidence>
<proteinExistence type="predicted"/>
<feature type="region of interest" description="Disordered" evidence="1">
    <location>
        <begin position="83"/>
        <end position="106"/>
    </location>
</feature>
<dbReference type="AlphaFoldDB" id="A0A7S1JRQ6"/>
<gene>
    <name evidence="2" type="ORF">VBRA1451_LOCUS7265</name>
</gene>
<accession>A0A7S1JRQ6</accession>
<dbReference type="EMBL" id="HBGB01012616">
    <property type="protein sequence ID" value="CAD9052203.1"/>
    <property type="molecule type" value="Transcribed_RNA"/>
</dbReference>
<sequence length="106" mass="11937">MVQADQRERGRNRGETKTRNNETDKTERSSIAIAMYTSRERHAPQTPNGQPLFETPCLRAFPVDGAQLCHAQAIHRPSQCYAGRQKGISDKGDANPTRRNLCLSDR</sequence>
<feature type="region of interest" description="Disordered" evidence="1">
    <location>
        <begin position="1"/>
        <end position="31"/>
    </location>
</feature>
<protein>
    <submittedName>
        <fullName evidence="2">Uncharacterized protein</fullName>
    </submittedName>
</protein>
<feature type="compositionally biased region" description="Basic and acidic residues" evidence="1">
    <location>
        <begin position="1"/>
        <end position="28"/>
    </location>
</feature>
<name>A0A7S1JRQ6_9ALVE</name>
<organism evidence="2">
    <name type="scientific">Vitrella brassicaformis</name>
    <dbReference type="NCBI Taxonomy" id="1169539"/>
    <lineage>
        <taxon>Eukaryota</taxon>
        <taxon>Sar</taxon>
        <taxon>Alveolata</taxon>
        <taxon>Colpodellida</taxon>
        <taxon>Vitrellaceae</taxon>
        <taxon>Vitrella</taxon>
    </lineage>
</organism>
<evidence type="ECO:0000313" key="2">
    <source>
        <dbReference type="EMBL" id="CAD9052203.1"/>
    </source>
</evidence>